<proteinExistence type="predicted"/>
<dbReference type="EMBL" id="KV441486">
    <property type="protein sequence ID" value="OAG17658.1"/>
    <property type="molecule type" value="Genomic_DNA"/>
</dbReference>
<gene>
    <name evidence="2" type="ORF">CC77DRAFT_1064272</name>
</gene>
<feature type="signal peptide" evidence="1">
    <location>
        <begin position="1"/>
        <end position="21"/>
    </location>
</feature>
<protein>
    <submittedName>
        <fullName evidence="2">Uncharacterized protein</fullName>
    </submittedName>
</protein>
<dbReference type="Proteomes" id="UP000077248">
    <property type="component" value="Unassembled WGS sequence"/>
</dbReference>
<feature type="chain" id="PRO_5008059299" evidence="1">
    <location>
        <begin position="22"/>
        <end position="97"/>
    </location>
</feature>
<dbReference type="VEuPathDB" id="FungiDB:CC77DRAFT_1064272"/>
<name>A0A177DDP7_ALTAL</name>
<evidence type="ECO:0000313" key="3">
    <source>
        <dbReference type="Proteomes" id="UP000077248"/>
    </source>
</evidence>
<dbReference type="KEGG" id="aalt:CC77DRAFT_1064272"/>
<evidence type="ECO:0000256" key="1">
    <source>
        <dbReference type="SAM" id="SignalP"/>
    </source>
</evidence>
<dbReference type="GeneID" id="29114300"/>
<reference evidence="2 3" key="1">
    <citation type="submission" date="2016-05" db="EMBL/GenBank/DDBJ databases">
        <title>Comparative analysis of secretome profiles of manganese(II)-oxidizing ascomycete fungi.</title>
        <authorList>
            <consortium name="DOE Joint Genome Institute"/>
            <person name="Zeiner C.A."/>
            <person name="Purvine S.O."/>
            <person name="Zink E.M."/>
            <person name="Wu S."/>
            <person name="Pasa-Tolic L."/>
            <person name="Chaput D.L."/>
            <person name="Haridas S."/>
            <person name="Grigoriev I.V."/>
            <person name="Santelli C.M."/>
            <person name="Hansel C.M."/>
        </authorList>
    </citation>
    <scope>NUCLEOTIDE SEQUENCE [LARGE SCALE GENOMIC DNA]</scope>
    <source>
        <strain evidence="2 3">SRC1lrK2f</strain>
    </source>
</reference>
<keyword evidence="3" id="KW-1185">Reference proteome</keyword>
<dbReference type="AlphaFoldDB" id="A0A177DDP7"/>
<dbReference type="RefSeq" id="XP_018383079.1">
    <property type="nucleotide sequence ID" value="XM_018528706.1"/>
</dbReference>
<organism evidence="2 3">
    <name type="scientific">Alternaria alternata</name>
    <name type="common">Alternaria rot fungus</name>
    <name type="synonym">Torula alternata</name>
    <dbReference type="NCBI Taxonomy" id="5599"/>
    <lineage>
        <taxon>Eukaryota</taxon>
        <taxon>Fungi</taxon>
        <taxon>Dikarya</taxon>
        <taxon>Ascomycota</taxon>
        <taxon>Pezizomycotina</taxon>
        <taxon>Dothideomycetes</taxon>
        <taxon>Pleosporomycetidae</taxon>
        <taxon>Pleosporales</taxon>
        <taxon>Pleosporineae</taxon>
        <taxon>Pleosporaceae</taxon>
        <taxon>Alternaria</taxon>
        <taxon>Alternaria sect. Alternaria</taxon>
        <taxon>Alternaria alternata complex</taxon>
    </lineage>
</organism>
<evidence type="ECO:0000313" key="2">
    <source>
        <dbReference type="EMBL" id="OAG17658.1"/>
    </source>
</evidence>
<sequence>MQFTLASVMVIAAALAPEVSAFSVTNCETGQYKNYGANGNSGCKGFTTGNRVAYDSNKGLTLRVFGSTDCQGDAIKEISQQNTCVDVGFNGLSVEVF</sequence>
<accession>A0A177DDP7</accession>
<keyword evidence="1" id="KW-0732">Signal</keyword>
<dbReference type="OMA" id="CQNFNAG"/>